<evidence type="ECO:0000256" key="4">
    <source>
        <dbReference type="ARBA" id="ARBA00022898"/>
    </source>
</evidence>
<evidence type="ECO:0000313" key="6">
    <source>
        <dbReference type="EMBL" id="HDN85335.1"/>
    </source>
</evidence>
<evidence type="ECO:0000256" key="2">
    <source>
        <dbReference type="ARBA" id="ARBA00022576"/>
    </source>
</evidence>
<dbReference type="Proteomes" id="UP000885660">
    <property type="component" value="Unassembled WGS sequence"/>
</dbReference>
<dbReference type="CDD" id="cd00610">
    <property type="entry name" value="OAT_like"/>
    <property type="match status" value="1"/>
</dbReference>
<dbReference type="SUPFAM" id="SSF53383">
    <property type="entry name" value="PLP-dependent transferases"/>
    <property type="match status" value="1"/>
</dbReference>
<dbReference type="PANTHER" id="PTHR43094:SF1">
    <property type="entry name" value="AMINOTRANSFERASE CLASS-III"/>
    <property type="match status" value="1"/>
</dbReference>
<dbReference type="PIRSF" id="PIRSF000521">
    <property type="entry name" value="Transaminase_4ab_Lys_Orn"/>
    <property type="match status" value="1"/>
</dbReference>
<dbReference type="AlphaFoldDB" id="A0A7V0QRJ9"/>
<reference evidence="6" key="1">
    <citation type="journal article" date="2020" name="mSystems">
        <title>Genome- and Community-Level Interaction Insights into Carbon Utilization and Element Cycling Functions of Hydrothermarchaeota in Hydrothermal Sediment.</title>
        <authorList>
            <person name="Zhou Z."/>
            <person name="Liu Y."/>
            <person name="Xu W."/>
            <person name="Pan J."/>
            <person name="Luo Z.H."/>
            <person name="Li M."/>
        </authorList>
    </citation>
    <scope>NUCLEOTIDE SEQUENCE [LARGE SCALE GENOMIC DNA]</scope>
    <source>
        <strain evidence="6">HyVt-219</strain>
    </source>
</reference>
<dbReference type="InterPro" id="IPR005814">
    <property type="entry name" value="Aminotrans_3"/>
</dbReference>
<dbReference type="InterPro" id="IPR015422">
    <property type="entry name" value="PyrdxlP-dep_Trfase_small"/>
</dbReference>
<keyword evidence="4 5" id="KW-0663">Pyridoxal phosphate</keyword>
<keyword evidence="3" id="KW-0808">Transferase</keyword>
<dbReference type="Gene3D" id="3.90.1150.10">
    <property type="entry name" value="Aspartate Aminotransferase, domain 1"/>
    <property type="match status" value="1"/>
</dbReference>
<dbReference type="EMBL" id="DRBC01000377">
    <property type="protein sequence ID" value="HDN85335.1"/>
    <property type="molecule type" value="Genomic_DNA"/>
</dbReference>
<dbReference type="Gene3D" id="3.40.640.10">
    <property type="entry name" value="Type I PLP-dependent aspartate aminotransferase-like (Major domain)"/>
    <property type="match status" value="1"/>
</dbReference>
<sequence length="448" mass="50193">MEDKKQLQDQDLSYVWHPFTQMEEQKRWGSKIIVEGKGCKLKDIDGKEYIDAMGGLFTTAVGHGCREIIESMKEQGEKLEFMSLFDFFTNEPAIKLSRKLAEVTPGNLQYVHFGCSGSDVVEIALKIARQYQKRKGFPNRYKIIARRNSFHGVSMGALSANGVTEFREAFEPLVPGFRHIPAANCYHCPFGRKYPDCDIDCAKALEQQIIFEGPETVAAFIAEPVPAAGGVIDPPPEYFPKIRQICDKFGVLLIADEILDGFGKVGTLFACELYSIVPDILLMGKAISSGYFPLSAVIVKPEIYQAFLGSTSKEAFLHGQTYQGHPVGCAAGLKNIEIIERENLVRNAREIGEYLEEKLKTLLDLKIVANITGKGLLRSIELRDKRGEQISHSKGVKIREKAYELGLICRFQINSLIMSPPLIITKQEVDQIVDILRKTLVEAEKSYF</sequence>
<comment type="similarity">
    <text evidence="1 5">Belongs to the class-III pyridoxal-phosphate-dependent aminotransferase family.</text>
</comment>
<dbReference type="Pfam" id="PF00202">
    <property type="entry name" value="Aminotran_3"/>
    <property type="match status" value="1"/>
</dbReference>
<evidence type="ECO:0000256" key="1">
    <source>
        <dbReference type="ARBA" id="ARBA00008954"/>
    </source>
</evidence>
<dbReference type="PANTHER" id="PTHR43094">
    <property type="entry name" value="AMINOTRANSFERASE"/>
    <property type="match status" value="1"/>
</dbReference>
<comment type="caution">
    <text evidence="6">The sequence shown here is derived from an EMBL/GenBank/DDBJ whole genome shotgun (WGS) entry which is preliminary data.</text>
</comment>
<accession>A0A7V0QRJ9</accession>
<name>A0A7V0QRJ9_UNCAE</name>
<dbReference type="InterPro" id="IPR015424">
    <property type="entry name" value="PyrdxlP-dep_Trfase"/>
</dbReference>
<dbReference type="InterPro" id="IPR015421">
    <property type="entry name" value="PyrdxlP-dep_Trfase_major"/>
</dbReference>
<dbReference type="GO" id="GO:0030170">
    <property type="term" value="F:pyridoxal phosphate binding"/>
    <property type="evidence" value="ECO:0007669"/>
    <property type="project" value="InterPro"/>
</dbReference>
<dbReference type="FunFam" id="3.40.640.10:FF:000014">
    <property type="entry name" value="Adenosylmethionine-8-amino-7-oxononanoate aminotransferase, probable"/>
    <property type="match status" value="1"/>
</dbReference>
<organism evidence="6">
    <name type="scientific">Aerophobetes bacterium</name>
    <dbReference type="NCBI Taxonomy" id="2030807"/>
    <lineage>
        <taxon>Bacteria</taxon>
        <taxon>Candidatus Aerophobota</taxon>
    </lineage>
</organism>
<proteinExistence type="inferred from homology"/>
<protein>
    <submittedName>
        <fullName evidence="6">Aspartate aminotransferase family protein</fullName>
    </submittedName>
</protein>
<evidence type="ECO:0000256" key="3">
    <source>
        <dbReference type="ARBA" id="ARBA00022679"/>
    </source>
</evidence>
<gene>
    <name evidence="6" type="ORF">ENG47_06250</name>
</gene>
<keyword evidence="2 6" id="KW-0032">Aminotransferase</keyword>
<dbReference type="GO" id="GO:0008483">
    <property type="term" value="F:transaminase activity"/>
    <property type="evidence" value="ECO:0007669"/>
    <property type="project" value="UniProtKB-KW"/>
</dbReference>
<evidence type="ECO:0000256" key="5">
    <source>
        <dbReference type="RuleBase" id="RU003560"/>
    </source>
</evidence>